<dbReference type="Pfam" id="PF13362">
    <property type="entry name" value="Toprim_3"/>
    <property type="match status" value="1"/>
</dbReference>
<keyword evidence="3" id="KW-0808">Transferase</keyword>
<evidence type="ECO:0000256" key="3">
    <source>
        <dbReference type="ARBA" id="ARBA00022679"/>
    </source>
</evidence>
<evidence type="ECO:0000256" key="1">
    <source>
        <dbReference type="ARBA" id="ARBA00022478"/>
    </source>
</evidence>
<organism evidence="8 9">
    <name type="scientific">Pseudomonas nitroreducens</name>
    <dbReference type="NCBI Taxonomy" id="46680"/>
    <lineage>
        <taxon>Bacteria</taxon>
        <taxon>Pseudomonadati</taxon>
        <taxon>Pseudomonadota</taxon>
        <taxon>Gammaproteobacteria</taxon>
        <taxon>Pseudomonadales</taxon>
        <taxon>Pseudomonadaceae</taxon>
        <taxon>Pseudomonas</taxon>
    </lineage>
</organism>
<gene>
    <name evidence="8" type="ORF">I5I61_18745</name>
</gene>
<reference evidence="8 9" key="1">
    <citation type="submission" date="2020-11" db="EMBL/GenBank/DDBJ databases">
        <title>Enhanced detection system for hospital associated transmission using whole genome sequencing surveillance.</title>
        <authorList>
            <person name="Harrison L.H."/>
            <person name="Van Tyne D."/>
            <person name="Marsh J.W."/>
            <person name="Griffith M.P."/>
            <person name="Snyder D.J."/>
            <person name="Cooper V.S."/>
            <person name="Mustapha M."/>
        </authorList>
    </citation>
    <scope>NUCLEOTIDE SEQUENCE [LARGE SCALE GENOMIC DNA]</scope>
    <source>
        <strain evidence="8 9">PSA00705</strain>
    </source>
</reference>
<dbReference type="Gene3D" id="3.90.580.10">
    <property type="entry name" value="Zinc finger, CHC2-type domain"/>
    <property type="match status" value="1"/>
</dbReference>
<sequence>MKTSERMVGRWADALRSYGLTEKQLSGKHTECPICGGKDRFRFDDKEGSGSYYCNGCGAGDGFKLAMAVTGMSFKELAHDLDGKAGVLREMVKQERDHRGLLKRIQDGNLPLADIDPVVLYLRSRGIQAIPRSFLRFNPGAWNWSDKASSPAMVAAMFDVEGKRKGYHLTFITKEGRKASLNSQKLYTPGQTGDCVIRLCEPSMHLGLAEGIETALSATQLYGIPCWATGDAGRMERFKLPVGVEQVTIFADVDHSHTGEAAAESLARRLILQHKIPVEVRRDCPRGQDYNDLLMQRIREAS</sequence>
<dbReference type="RefSeq" id="WP_196913083.1">
    <property type="nucleotide sequence ID" value="NZ_JADTFC010000050.1"/>
</dbReference>
<keyword evidence="5" id="KW-0235">DNA replication</keyword>
<evidence type="ECO:0000313" key="9">
    <source>
        <dbReference type="Proteomes" id="UP000608450"/>
    </source>
</evidence>
<dbReference type="SMART" id="SM00778">
    <property type="entry name" value="Prim_Zn_Ribbon"/>
    <property type="match status" value="1"/>
</dbReference>
<dbReference type="InterPro" id="IPR013237">
    <property type="entry name" value="Phage_T7_Gp4_N"/>
</dbReference>
<evidence type="ECO:0000256" key="5">
    <source>
        <dbReference type="ARBA" id="ARBA00022705"/>
    </source>
</evidence>
<evidence type="ECO:0000256" key="2">
    <source>
        <dbReference type="ARBA" id="ARBA00022515"/>
    </source>
</evidence>
<dbReference type="SUPFAM" id="SSF57783">
    <property type="entry name" value="Zinc beta-ribbon"/>
    <property type="match status" value="1"/>
</dbReference>
<name>A0ABS0KN33_PSENT</name>
<evidence type="ECO:0000256" key="6">
    <source>
        <dbReference type="ARBA" id="ARBA00023163"/>
    </source>
</evidence>
<keyword evidence="2" id="KW-0639">Primosome</keyword>
<evidence type="ECO:0000259" key="7">
    <source>
        <dbReference type="SMART" id="SM00778"/>
    </source>
</evidence>
<feature type="domain" description="DNA primase/helicase Gp4 N-terminal Bacteriophage T7-like" evidence="7">
    <location>
        <begin position="27"/>
        <end position="63"/>
    </location>
</feature>
<proteinExistence type="predicted"/>
<protein>
    <submittedName>
        <fullName evidence="8">Toprim domain-containing protein</fullName>
    </submittedName>
</protein>
<dbReference type="EMBL" id="JADTFC010000050">
    <property type="protein sequence ID" value="MBG6289497.1"/>
    <property type="molecule type" value="Genomic_DNA"/>
</dbReference>
<accession>A0ABS0KN33</accession>
<dbReference type="InterPro" id="IPR055570">
    <property type="entry name" value="DUF7146"/>
</dbReference>
<keyword evidence="1" id="KW-0240">DNA-directed RNA polymerase</keyword>
<dbReference type="InterPro" id="IPR006171">
    <property type="entry name" value="TOPRIM_dom"/>
</dbReference>
<dbReference type="InterPro" id="IPR034154">
    <property type="entry name" value="TOPRIM_DnaG/twinkle"/>
</dbReference>
<evidence type="ECO:0000256" key="4">
    <source>
        <dbReference type="ARBA" id="ARBA00022695"/>
    </source>
</evidence>
<evidence type="ECO:0000313" key="8">
    <source>
        <dbReference type="EMBL" id="MBG6289497.1"/>
    </source>
</evidence>
<dbReference type="Pfam" id="PF23639">
    <property type="entry name" value="DUF7146"/>
    <property type="match status" value="1"/>
</dbReference>
<dbReference type="CDD" id="cd01029">
    <property type="entry name" value="TOPRIM_primases"/>
    <property type="match status" value="1"/>
</dbReference>
<comment type="caution">
    <text evidence="8">The sequence shown here is derived from an EMBL/GenBank/DDBJ whole genome shotgun (WGS) entry which is preliminary data.</text>
</comment>
<dbReference type="Proteomes" id="UP000608450">
    <property type="component" value="Unassembled WGS sequence"/>
</dbReference>
<dbReference type="Pfam" id="PF08273">
    <property type="entry name" value="Zn_Ribbon_Prim"/>
    <property type="match status" value="1"/>
</dbReference>
<keyword evidence="9" id="KW-1185">Reference proteome</keyword>
<dbReference type="InterPro" id="IPR036977">
    <property type="entry name" value="DNA_primase_Znf_CHC2"/>
</dbReference>
<keyword evidence="6" id="KW-0804">Transcription</keyword>
<keyword evidence="4" id="KW-0548">Nucleotidyltransferase</keyword>